<organism evidence="1 2">
    <name type="scientific">Araneus ventricosus</name>
    <name type="common">Orbweaver spider</name>
    <name type="synonym">Epeira ventricosa</name>
    <dbReference type="NCBI Taxonomy" id="182803"/>
    <lineage>
        <taxon>Eukaryota</taxon>
        <taxon>Metazoa</taxon>
        <taxon>Ecdysozoa</taxon>
        <taxon>Arthropoda</taxon>
        <taxon>Chelicerata</taxon>
        <taxon>Arachnida</taxon>
        <taxon>Araneae</taxon>
        <taxon>Araneomorphae</taxon>
        <taxon>Entelegynae</taxon>
        <taxon>Araneoidea</taxon>
        <taxon>Araneidae</taxon>
        <taxon>Araneus</taxon>
    </lineage>
</organism>
<proteinExistence type="predicted"/>
<comment type="caution">
    <text evidence="1">The sequence shown here is derived from an EMBL/GenBank/DDBJ whole genome shotgun (WGS) entry which is preliminary data.</text>
</comment>
<dbReference type="EMBL" id="BGPR01018000">
    <property type="protein sequence ID" value="GBN77983.1"/>
    <property type="molecule type" value="Genomic_DNA"/>
</dbReference>
<name>A0A4Y2RQL0_ARAVE</name>
<gene>
    <name evidence="1" type="ORF">AVEN_264123_1</name>
</gene>
<dbReference type="Proteomes" id="UP000499080">
    <property type="component" value="Unassembled WGS sequence"/>
</dbReference>
<accession>A0A4Y2RQL0</accession>
<protein>
    <submittedName>
        <fullName evidence="1">Uncharacterized protein</fullName>
    </submittedName>
</protein>
<reference evidence="1 2" key="1">
    <citation type="journal article" date="2019" name="Sci. Rep.">
        <title>Orb-weaving spider Araneus ventricosus genome elucidates the spidroin gene catalogue.</title>
        <authorList>
            <person name="Kono N."/>
            <person name="Nakamura H."/>
            <person name="Ohtoshi R."/>
            <person name="Moran D.A.P."/>
            <person name="Shinohara A."/>
            <person name="Yoshida Y."/>
            <person name="Fujiwara M."/>
            <person name="Mori M."/>
            <person name="Tomita M."/>
            <person name="Arakawa K."/>
        </authorList>
    </citation>
    <scope>NUCLEOTIDE SEQUENCE [LARGE SCALE GENOMIC DNA]</scope>
</reference>
<sequence>MSSFAVSIDHACRSEYRSARDFIRVSCPREMSHYNGHHLNWPETPIGEDTFPDEMCVTDESDEPPPSAEFAVVHSEDNDVEFEDYDEEHYSEHYSGDEGINGDFFQFWFAGEKADNQPPTPSKPYNPNNMEFWDTDPFEMSNLLSALPLLPQTFDEREKKIRKDVEWLRFYEATLTRNANAKLFVISEIETNAWCIVATTKLREKCPDDQGVQS</sequence>
<evidence type="ECO:0000313" key="1">
    <source>
        <dbReference type="EMBL" id="GBN77983.1"/>
    </source>
</evidence>
<dbReference type="AlphaFoldDB" id="A0A4Y2RQL0"/>
<keyword evidence="2" id="KW-1185">Reference proteome</keyword>
<evidence type="ECO:0000313" key="2">
    <source>
        <dbReference type="Proteomes" id="UP000499080"/>
    </source>
</evidence>